<sequence>IFLFLYYTSDYTCISLLHLRFLFSHPTLLPSLLDFLNMGREISCCVYPTLVGVGNPLSPIHDGDRGFAGHKLMLIKSLSFVHTSHHYCQLDGLVRSSNHPKPGQPRPF</sequence>
<keyword evidence="2" id="KW-1185">Reference proteome</keyword>
<name>A0A8B9UL38_9AVES</name>
<reference evidence="1" key="1">
    <citation type="submission" date="2025-08" db="UniProtKB">
        <authorList>
            <consortium name="Ensembl"/>
        </authorList>
    </citation>
    <scope>IDENTIFICATION</scope>
</reference>
<accession>A0A8B9UL38</accession>
<dbReference type="PANTHER" id="PTHR33626">
    <property type="entry name" value="ZGC:158463"/>
    <property type="match status" value="1"/>
</dbReference>
<protein>
    <submittedName>
        <fullName evidence="1">Uncharacterized protein</fullName>
    </submittedName>
</protein>
<evidence type="ECO:0000313" key="1">
    <source>
        <dbReference type="Ensembl" id="ENSAZOP00000009667.1"/>
    </source>
</evidence>
<dbReference type="Proteomes" id="UP000694549">
    <property type="component" value="Unplaced"/>
</dbReference>
<dbReference type="AlphaFoldDB" id="A0A8B9UL38"/>
<dbReference type="Ensembl" id="ENSAZOT00000010324.1">
    <property type="protein sequence ID" value="ENSAZOP00000009667.1"/>
    <property type="gene ID" value="ENSAZOG00000006162.1"/>
</dbReference>
<dbReference type="PANTHER" id="PTHR33626:SF2">
    <property type="match status" value="1"/>
</dbReference>
<organism evidence="1 2">
    <name type="scientific">Anas zonorhyncha</name>
    <name type="common">Eastern spot-billed duck</name>
    <dbReference type="NCBI Taxonomy" id="75864"/>
    <lineage>
        <taxon>Eukaryota</taxon>
        <taxon>Metazoa</taxon>
        <taxon>Chordata</taxon>
        <taxon>Craniata</taxon>
        <taxon>Vertebrata</taxon>
        <taxon>Euteleostomi</taxon>
        <taxon>Archelosauria</taxon>
        <taxon>Archosauria</taxon>
        <taxon>Dinosauria</taxon>
        <taxon>Saurischia</taxon>
        <taxon>Theropoda</taxon>
        <taxon>Coelurosauria</taxon>
        <taxon>Aves</taxon>
        <taxon>Neognathae</taxon>
        <taxon>Galloanserae</taxon>
        <taxon>Anseriformes</taxon>
        <taxon>Anatidae</taxon>
        <taxon>Anatinae</taxon>
        <taxon>Anas</taxon>
    </lineage>
</organism>
<evidence type="ECO:0000313" key="2">
    <source>
        <dbReference type="Proteomes" id="UP000694549"/>
    </source>
</evidence>
<proteinExistence type="predicted"/>
<reference evidence="1" key="2">
    <citation type="submission" date="2025-09" db="UniProtKB">
        <authorList>
            <consortium name="Ensembl"/>
        </authorList>
    </citation>
    <scope>IDENTIFICATION</scope>
</reference>